<sequence length="912" mass="101603">MKKLAALSLAGMLSLALLASFHSSSTRTTLVDTLKIPDGVDPNDENWKGIDLAPKDPVQPLTIDEQLKKFLLPVGYQMQPVLAEPQIQQPAEIVFDGNGRMYVLELRSYMLDADSKNELEPTSRISRWEDKNNDGVYETGTAFVDGLIFPRFVLPYGKNSVLTMESDQDNIYKYTDTNGDGKADKKEFFTNKYGRSGNVEHQQAFLFYGMDNWLYSTYNAFRIRETPNGIIREKTGANRAQWGITQDDDGKLYFQGGASGVPSHFQFPIQYGNFEVPNELAPGFVIPYGAPVKVSDMQGGMDEIRQPDGSLNRVTGSAGNDIFRGDRLPASLRGQLFYGEPVARIVRQINPVKTEGLTTLHNAYQDQKSEFIRSTDPLFRPIDMATAPDGTMYIVDMYHGIIQEGQWTPKGSYLRTKIEQYKLDKVVGLGRIWRLSHEGFKRDTKQPRMYDDKSATLVTYLNHPNGWWRDMAQQVLVQRQDKTVVPALTAMALKGTNVNARIHAIWTLEGLGALKVSTVTKLASDANSRIRIQALKASETLYKAGEKGLADVYNKALKDTDNEVVMQAIFSQKFLKIPEHETAIKTTLASNKSAGVKLIGEQIIAPPKSRNNAPFNGPELSKEQKGILERGELVFAELCSQCHGNDGMGKQMGDGKLLAPALAGSFRIQQHPEYAVRVILHGLEGAIEGKTYAGGLMQPMKEQSDQWISDVVSYIRNGLSNDASFVTPQQVAAIRANTNKQAGMYKFESLLKQVPVEFIPDQSWKFYATHTSSTRVGGNASPKSAFNYEGWSTGKTQEKDMVFQVEFPSEYMLSEFHFTSTSGFKKGIRPKAGEAPEFTHTYPRNLLVEASTNGTDWKVVQANVKTNQGDNIVALPPTRTKFLRLKLADGVTAAADDITPWSMRSMKIYGLR</sequence>
<dbReference type="PROSITE" id="PS51007">
    <property type="entry name" value="CYTC"/>
    <property type="match status" value="1"/>
</dbReference>
<dbReference type="InterPro" id="IPR011042">
    <property type="entry name" value="6-blade_b-propeller_TolB-like"/>
</dbReference>
<evidence type="ECO:0000256" key="1">
    <source>
        <dbReference type="ARBA" id="ARBA00022617"/>
    </source>
</evidence>
<keyword evidence="3 4" id="KW-0408">Iron</keyword>
<feature type="domain" description="Cytochrome c" evidence="6">
    <location>
        <begin position="626"/>
        <end position="719"/>
    </location>
</feature>
<dbReference type="InterPro" id="IPR016024">
    <property type="entry name" value="ARM-type_fold"/>
</dbReference>
<dbReference type="RefSeq" id="WP_406777846.1">
    <property type="nucleotide sequence ID" value="NZ_JBEWZG010000002.1"/>
</dbReference>
<dbReference type="Gene3D" id="1.10.760.10">
    <property type="entry name" value="Cytochrome c-like domain"/>
    <property type="match status" value="1"/>
</dbReference>
<feature type="chain" id="PRO_5046638445" evidence="5">
    <location>
        <begin position="20"/>
        <end position="912"/>
    </location>
</feature>
<accession>A0ABW8SY69</accession>
<evidence type="ECO:0000256" key="3">
    <source>
        <dbReference type="ARBA" id="ARBA00023004"/>
    </source>
</evidence>
<feature type="signal peptide" evidence="5">
    <location>
        <begin position="1"/>
        <end position="19"/>
    </location>
</feature>
<dbReference type="EMBL" id="JBEWZG010000002">
    <property type="protein sequence ID" value="MFL0206266.1"/>
    <property type="molecule type" value="Genomic_DNA"/>
</dbReference>
<evidence type="ECO:0000256" key="2">
    <source>
        <dbReference type="ARBA" id="ARBA00022723"/>
    </source>
</evidence>
<dbReference type="InterPro" id="IPR055557">
    <property type="entry name" value="DUF7133"/>
</dbReference>
<name>A0ABW8SY69_9BACT</name>
<reference evidence="7 8" key="1">
    <citation type="submission" date="2024-07" db="EMBL/GenBank/DDBJ databases">
        <authorList>
            <person name="Pitt A."/>
            <person name="Hahn M.W."/>
        </authorList>
    </citation>
    <scope>NUCLEOTIDE SEQUENCE [LARGE SCALE GENOMIC DNA]</scope>
    <source>
        <strain evidence="7 8">2-AUSEE-184A6</strain>
    </source>
</reference>
<dbReference type="InterPro" id="IPR011989">
    <property type="entry name" value="ARM-like"/>
</dbReference>
<dbReference type="PANTHER" id="PTHR33546">
    <property type="entry name" value="LARGE, MULTIFUNCTIONAL SECRETED PROTEIN-RELATED"/>
    <property type="match status" value="1"/>
</dbReference>
<evidence type="ECO:0000259" key="6">
    <source>
        <dbReference type="PROSITE" id="PS51007"/>
    </source>
</evidence>
<proteinExistence type="predicted"/>
<dbReference type="SUPFAM" id="SSF48371">
    <property type="entry name" value="ARM repeat"/>
    <property type="match status" value="1"/>
</dbReference>
<dbReference type="Gene3D" id="1.25.10.10">
    <property type="entry name" value="Leucine-rich Repeat Variant"/>
    <property type="match status" value="1"/>
</dbReference>
<dbReference type="PANTHER" id="PTHR33546:SF1">
    <property type="entry name" value="LARGE, MULTIFUNCTIONAL SECRETED PROTEIN"/>
    <property type="match status" value="1"/>
</dbReference>
<protein>
    <submittedName>
        <fullName evidence="7">C-type cytochrome</fullName>
    </submittedName>
</protein>
<dbReference type="InterPro" id="IPR008979">
    <property type="entry name" value="Galactose-bd-like_sf"/>
</dbReference>
<dbReference type="InterPro" id="IPR009056">
    <property type="entry name" value="Cyt_c-like_dom"/>
</dbReference>
<evidence type="ECO:0000313" key="7">
    <source>
        <dbReference type="EMBL" id="MFL0206266.1"/>
    </source>
</evidence>
<dbReference type="Pfam" id="PF23500">
    <property type="entry name" value="DUF7133"/>
    <property type="match status" value="1"/>
</dbReference>
<dbReference type="SUPFAM" id="SSF46626">
    <property type="entry name" value="Cytochrome c"/>
    <property type="match status" value="1"/>
</dbReference>
<dbReference type="SUPFAM" id="SSF49785">
    <property type="entry name" value="Galactose-binding domain-like"/>
    <property type="match status" value="1"/>
</dbReference>
<dbReference type="Gene3D" id="2.120.10.30">
    <property type="entry name" value="TolB, C-terminal domain"/>
    <property type="match status" value="1"/>
</dbReference>
<comment type="caution">
    <text evidence="7">The sequence shown here is derived from an EMBL/GenBank/DDBJ whole genome shotgun (WGS) entry which is preliminary data.</text>
</comment>
<dbReference type="SUPFAM" id="SSF50952">
    <property type="entry name" value="Soluble quinoprotein glucose dehydrogenase"/>
    <property type="match status" value="1"/>
</dbReference>
<evidence type="ECO:0000313" key="8">
    <source>
        <dbReference type="Proteomes" id="UP001623559"/>
    </source>
</evidence>
<dbReference type="InterPro" id="IPR036909">
    <property type="entry name" value="Cyt_c-like_dom_sf"/>
</dbReference>
<keyword evidence="1 4" id="KW-0349">Heme</keyword>
<organism evidence="7 8">
    <name type="scientific">Aquirufa novilacunae</name>
    <dbReference type="NCBI Taxonomy" id="3139305"/>
    <lineage>
        <taxon>Bacteria</taxon>
        <taxon>Pseudomonadati</taxon>
        <taxon>Bacteroidota</taxon>
        <taxon>Cytophagia</taxon>
        <taxon>Cytophagales</taxon>
        <taxon>Flectobacillaceae</taxon>
        <taxon>Aquirufa</taxon>
    </lineage>
</organism>
<dbReference type="Pfam" id="PF00034">
    <property type="entry name" value="Cytochrom_C"/>
    <property type="match status" value="1"/>
</dbReference>
<dbReference type="InterPro" id="IPR011041">
    <property type="entry name" value="Quinoprot_gluc/sorb_DH_b-prop"/>
</dbReference>
<evidence type="ECO:0000256" key="4">
    <source>
        <dbReference type="PROSITE-ProRule" id="PRU00433"/>
    </source>
</evidence>
<gene>
    <name evidence="7" type="ORF">V7S74_05885</name>
</gene>
<dbReference type="Proteomes" id="UP001623559">
    <property type="component" value="Unassembled WGS sequence"/>
</dbReference>
<dbReference type="Gene3D" id="2.60.120.260">
    <property type="entry name" value="Galactose-binding domain-like"/>
    <property type="match status" value="1"/>
</dbReference>
<keyword evidence="5" id="KW-0732">Signal</keyword>
<evidence type="ECO:0000256" key="5">
    <source>
        <dbReference type="SAM" id="SignalP"/>
    </source>
</evidence>
<keyword evidence="2 4" id="KW-0479">Metal-binding</keyword>